<name>A0A813Y797_9BILA</name>
<organism evidence="13 14">
    <name type="scientific">Brachionus calyciflorus</name>
    <dbReference type="NCBI Taxonomy" id="104777"/>
    <lineage>
        <taxon>Eukaryota</taxon>
        <taxon>Metazoa</taxon>
        <taxon>Spiralia</taxon>
        <taxon>Gnathifera</taxon>
        <taxon>Rotifera</taxon>
        <taxon>Eurotatoria</taxon>
        <taxon>Monogononta</taxon>
        <taxon>Pseudotrocha</taxon>
        <taxon>Ploima</taxon>
        <taxon>Brachionidae</taxon>
        <taxon>Brachionus</taxon>
    </lineage>
</organism>
<evidence type="ECO:0000256" key="2">
    <source>
        <dbReference type="ARBA" id="ARBA00004496"/>
    </source>
</evidence>
<keyword evidence="6 11" id="KW-0808">Transferase</keyword>
<accession>A0A813Y797</accession>
<gene>
    <name evidence="13" type="ORF">OXX778_LOCUS10299</name>
</gene>
<comment type="catalytic activity">
    <reaction evidence="9 11">
        <text>uridine(44) in tRNA(Ser) + S-adenosyl-L-methionine = 2'-O-methyluridine(44) in tRNA(Ser) + S-adenosyl-L-homocysteine + H(+)</text>
        <dbReference type="Rhea" id="RHEA:43100"/>
        <dbReference type="Rhea" id="RHEA-COMP:10339"/>
        <dbReference type="Rhea" id="RHEA-COMP:10340"/>
        <dbReference type="ChEBI" id="CHEBI:15378"/>
        <dbReference type="ChEBI" id="CHEBI:57856"/>
        <dbReference type="ChEBI" id="CHEBI:59789"/>
        <dbReference type="ChEBI" id="CHEBI:65315"/>
        <dbReference type="ChEBI" id="CHEBI:74478"/>
        <dbReference type="EC" id="2.1.1.211"/>
    </reaction>
</comment>
<comment type="function">
    <text evidence="11">Adenosyl-L-methionine (AdoMet)-dependent tRNA (uracil-O(2)-)-methyltransferase.</text>
</comment>
<dbReference type="EC" id="2.1.1.211" evidence="11"/>
<evidence type="ECO:0000256" key="8">
    <source>
        <dbReference type="ARBA" id="ARBA00022694"/>
    </source>
</evidence>
<keyword evidence="10" id="KW-0479">Metal-binding</keyword>
<evidence type="ECO:0000313" key="14">
    <source>
        <dbReference type="Proteomes" id="UP000663879"/>
    </source>
</evidence>
<evidence type="ECO:0000256" key="9">
    <source>
        <dbReference type="ARBA" id="ARBA00047957"/>
    </source>
</evidence>
<evidence type="ECO:0000256" key="5">
    <source>
        <dbReference type="ARBA" id="ARBA00022603"/>
    </source>
</evidence>
<keyword evidence="10" id="KW-0862">Zinc</keyword>
<keyword evidence="8 11" id="KW-0819">tRNA processing</keyword>
<evidence type="ECO:0000256" key="1">
    <source>
        <dbReference type="ARBA" id="ARBA00002778"/>
    </source>
</evidence>
<reference evidence="13" key="1">
    <citation type="submission" date="2021-02" db="EMBL/GenBank/DDBJ databases">
        <authorList>
            <person name="Nowell W R."/>
        </authorList>
    </citation>
    <scope>NUCLEOTIDE SEQUENCE</scope>
    <source>
        <strain evidence="13">Ploen Becks lab</strain>
    </source>
</reference>
<evidence type="ECO:0000256" key="10">
    <source>
        <dbReference type="PROSITE-ProRule" id="PRU00723"/>
    </source>
</evidence>
<dbReference type="Gene3D" id="3.40.50.150">
    <property type="entry name" value="Vaccinia Virus protein VP39"/>
    <property type="match status" value="1"/>
</dbReference>
<dbReference type="PANTHER" id="PTHR21210">
    <property type="entry name" value="TRNA (URACIL-O(2)-)-METHYLTRANSFERASE-RELATED"/>
    <property type="match status" value="1"/>
</dbReference>
<feature type="domain" description="C3H1-type" evidence="12">
    <location>
        <begin position="547"/>
        <end position="577"/>
    </location>
</feature>
<dbReference type="EMBL" id="CAJNOC010001614">
    <property type="protein sequence ID" value="CAF0878614.1"/>
    <property type="molecule type" value="Genomic_DNA"/>
</dbReference>
<evidence type="ECO:0000256" key="6">
    <source>
        <dbReference type="ARBA" id="ARBA00022679"/>
    </source>
</evidence>
<feature type="zinc finger region" description="C3H1-type" evidence="10">
    <location>
        <begin position="547"/>
        <end position="577"/>
    </location>
</feature>
<dbReference type="SUPFAM" id="SSF53335">
    <property type="entry name" value="S-adenosyl-L-methionine-dependent methyltransferases"/>
    <property type="match status" value="1"/>
</dbReference>
<keyword evidence="5 11" id="KW-0489">Methyltransferase</keyword>
<dbReference type="GO" id="GO:0005737">
    <property type="term" value="C:cytoplasm"/>
    <property type="evidence" value="ECO:0007669"/>
    <property type="project" value="UniProtKB-SubCell"/>
</dbReference>
<evidence type="ECO:0000256" key="4">
    <source>
        <dbReference type="ARBA" id="ARBA00022490"/>
    </source>
</evidence>
<comment type="similarity">
    <text evidence="3 11">Belongs to the TRM44 family.</text>
</comment>
<evidence type="ECO:0000259" key="12">
    <source>
        <dbReference type="PROSITE" id="PS50103"/>
    </source>
</evidence>
<comment type="subcellular location">
    <subcellularLocation>
        <location evidence="2 11">Cytoplasm</location>
    </subcellularLocation>
</comment>
<dbReference type="InterPro" id="IPR011671">
    <property type="entry name" value="tRNA_uracil_MeTrfase"/>
</dbReference>
<dbReference type="AlphaFoldDB" id="A0A813Y797"/>
<dbReference type="GO" id="GO:0008270">
    <property type="term" value="F:zinc ion binding"/>
    <property type="evidence" value="ECO:0007669"/>
    <property type="project" value="UniProtKB-KW"/>
</dbReference>
<comment type="function">
    <text evidence="1">Probable adenosyl-L-methionine (AdoMet)-dependent tRNA (uracil-O(2)-)-methyltransferase.</text>
</comment>
<dbReference type="Pfam" id="PF07757">
    <property type="entry name" value="AdoMet_MTase"/>
    <property type="match status" value="1"/>
</dbReference>
<dbReference type="PANTHER" id="PTHR21210:SF0">
    <property type="entry name" value="TRNA (URACIL-O(2)-)-METHYLTRANSFERASE-RELATED"/>
    <property type="match status" value="1"/>
</dbReference>
<sequence length="577" mass="68406">MLEKIANLVTFFNLELIDSIQIPANDRNIAFDQAIKIYINKPQVVNKWLAGSINIESEFLPINLNISSYEIEYKEFLSKNNKIFNNVKYLIINDFTDAKIVLFYPLKDEHISRESKYASVNFTHMFHYDKNEHKINLYVCKDDKLNEKFSLQVKWLTDTLLPKLQNWCLSVDFKDDNFNCAKINTLTLYSTFVNDYNQLYQELKDVYWSKFHAEWFELTNTNPEKYIHEDISIACYFILAWKYLGKEPKKFVDLGCGNGLLVHILNDQGYQGYGIDMRQRKIWSSQFYNETNLIEKTIDPKNDIYEDCDWIIGNHSDELSPWLPYIAYKTSRKNAQPCNIMLIPCCFFDFNSKFDVKRKNESRYDTYLNYLENIFKRFYFNLFKDKLRIPSTRNVCLIGLMEKMPSENEDDILNSLQTNLGTTNFVARDLDLEKLKSSRNCTKNVDNDLKIFIIRRVLDYLLEEEIFLNKYDGSKWNSGRTSHLSDIASLFDKTQLSKIKSECGGIKTLLKNYQQLFVFEKDFIRIRNQIIDTNSNNKRKKTDKKIYVKTKPCLFYLYHPNGCILDEKECLFLHDKQ</sequence>
<keyword evidence="14" id="KW-1185">Reference proteome</keyword>
<dbReference type="InterPro" id="IPR029063">
    <property type="entry name" value="SAM-dependent_MTases_sf"/>
</dbReference>
<dbReference type="PROSITE" id="PS50103">
    <property type="entry name" value="ZF_C3H1"/>
    <property type="match status" value="1"/>
</dbReference>
<dbReference type="GO" id="GO:0030488">
    <property type="term" value="P:tRNA methylation"/>
    <property type="evidence" value="ECO:0007669"/>
    <property type="project" value="UniProtKB-UniRule"/>
</dbReference>
<keyword evidence="7 11" id="KW-0949">S-adenosyl-L-methionine</keyword>
<dbReference type="InterPro" id="IPR000571">
    <property type="entry name" value="Znf_CCCH"/>
</dbReference>
<evidence type="ECO:0000256" key="11">
    <source>
        <dbReference type="RuleBase" id="RU368004"/>
    </source>
</evidence>
<keyword evidence="4 11" id="KW-0963">Cytoplasm</keyword>
<protein>
    <recommendedName>
        <fullName evidence="11">tRNA (uracil-O(2)-)-methyltransferase</fullName>
        <ecNumber evidence="11">2.1.1.211</ecNumber>
    </recommendedName>
</protein>
<evidence type="ECO:0000313" key="13">
    <source>
        <dbReference type="EMBL" id="CAF0878614.1"/>
    </source>
</evidence>
<evidence type="ECO:0000256" key="7">
    <source>
        <dbReference type="ARBA" id="ARBA00022691"/>
    </source>
</evidence>
<evidence type="ECO:0000256" key="3">
    <source>
        <dbReference type="ARBA" id="ARBA00009056"/>
    </source>
</evidence>
<keyword evidence="10" id="KW-0863">Zinc-finger</keyword>
<dbReference type="Proteomes" id="UP000663879">
    <property type="component" value="Unassembled WGS sequence"/>
</dbReference>
<comment type="caution">
    <text evidence="13">The sequence shown here is derived from an EMBL/GenBank/DDBJ whole genome shotgun (WGS) entry which is preliminary data.</text>
</comment>
<dbReference type="OrthoDB" id="10047021at2759"/>
<dbReference type="GO" id="GO:0141101">
    <property type="term" value="F:tRNA(Ser) (uridine(44)-2'-O-)-methyltransferase activity"/>
    <property type="evidence" value="ECO:0007669"/>
    <property type="project" value="UniProtKB-EC"/>
</dbReference>
<proteinExistence type="inferred from homology"/>